<dbReference type="Proteomes" id="UP001227543">
    <property type="component" value="Unassembled WGS sequence"/>
</dbReference>
<evidence type="ECO:0000313" key="2">
    <source>
        <dbReference type="Proteomes" id="UP001227543"/>
    </source>
</evidence>
<dbReference type="EMBL" id="MLFU01000013">
    <property type="protein sequence ID" value="KAK1502289.1"/>
    <property type="molecule type" value="Genomic_DNA"/>
</dbReference>
<gene>
    <name evidence="1" type="ORF">CTAM01_05102</name>
</gene>
<proteinExistence type="predicted"/>
<reference evidence="1 2" key="1">
    <citation type="submission" date="2016-10" db="EMBL/GenBank/DDBJ databases">
        <title>The genome sequence of Colletotrichum fioriniae PJ7.</title>
        <authorList>
            <person name="Baroncelli R."/>
        </authorList>
    </citation>
    <scope>NUCLEOTIDE SEQUENCE [LARGE SCALE GENOMIC DNA]</scope>
    <source>
        <strain evidence="1 2">Tom-12</strain>
    </source>
</reference>
<dbReference type="GeneID" id="85405370"/>
<organism evidence="1 2">
    <name type="scientific">Colletotrichum tamarilloi</name>
    <dbReference type="NCBI Taxonomy" id="1209934"/>
    <lineage>
        <taxon>Eukaryota</taxon>
        <taxon>Fungi</taxon>
        <taxon>Dikarya</taxon>
        <taxon>Ascomycota</taxon>
        <taxon>Pezizomycotina</taxon>
        <taxon>Sordariomycetes</taxon>
        <taxon>Hypocreomycetidae</taxon>
        <taxon>Glomerellales</taxon>
        <taxon>Glomerellaceae</taxon>
        <taxon>Colletotrichum</taxon>
        <taxon>Colletotrichum acutatum species complex</taxon>
    </lineage>
</organism>
<name>A0ABQ9RET4_9PEZI</name>
<sequence>MAWHWGFPGSMINSKGCLDFNLFGHVTSFYRSRTPACRQRQFEVIVGQARRLNCAVCLSAVPPSSTAKSDPSPGHLADNSTDHYSHLIIPGAKNGSHVCQLRSKTSQSQLSCSEDYPKAGLLAARHNINREYTFRRMGANPDPSTACRKIICFVSQNPGCRLQSLLNPCYPEILDPNGPSLSQVIFSGSPSASPTLHPPQRLGIEGITTSRDSVVLLQ</sequence>
<accession>A0ABQ9RET4</accession>
<dbReference type="RefSeq" id="XP_060383938.1">
    <property type="nucleotide sequence ID" value="XM_060521132.1"/>
</dbReference>
<comment type="caution">
    <text evidence="1">The sequence shown here is derived from an EMBL/GenBank/DDBJ whole genome shotgun (WGS) entry which is preliminary data.</text>
</comment>
<protein>
    <submittedName>
        <fullName evidence="1">Uncharacterized protein</fullName>
    </submittedName>
</protein>
<evidence type="ECO:0000313" key="1">
    <source>
        <dbReference type="EMBL" id="KAK1502289.1"/>
    </source>
</evidence>
<keyword evidence="2" id="KW-1185">Reference proteome</keyword>